<gene>
    <name evidence="2" type="ORF">GCM10010211_69850</name>
</gene>
<evidence type="ECO:0000313" key="3">
    <source>
        <dbReference type="Proteomes" id="UP000654471"/>
    </source>
</evidence>
<proteinExistence type="predicted"/>
<dbReference type="InterPro" id="IPR048640">
    <property type="entry name" value="MgtC-like_C"/>
</dbReference>
<protein>
    <recommendedName>
        <fullName evidence="1">MgtC-like C-terminal domain-containing protein</fullName>
    </recommendedName>
</protein>
<dbReference type="Pfam" id="PF21770">
    <property type="entry name" value="MgtC_SapB_C"/>
    <property type="match status" value="1"/>
</dbReference>
<comment type="caution">
    <text evidence="2">The sequence shown here is derived from an EMBL/GenBank/DDBJ whole genome shotgun (WGS) entry which is preliminary data.</text>
</comment>
<evidence type="ECO:0000313" key="2">
    <source>
        <dbReference type="EMBL" id="GGU93089.1"/>
    </source>
</evidence>
<dbReference type="Gene3D" id="3.30.70.260">
    <property type="match status" value="1"/>
</dbReference>
<keyword evidence="3" id="KW-1185">Reference proteome</keyword>
<organism evidence="2 3">
    <name type="scientific">Streptomyces albospinus</name>
    <dbReference type="NCBI Taxonomy" id="285515"/>
    <lineage>
        <taxon>Bacteria</taxon>
        <taxon>Bacillati</taxon>
        <taxon>Actinomycetota</taxon>
        <taxon>Actinomycetes</taxon>
        <taxon>Kitasatosporales</taxon>
        <taxon>Streptomycetaceae</taxon>
        <taxon>Streptomyces</taxon>
    </lineage>
</organism>
<name>A0ABQ2VKV3_9ACTN</name>
<dbReference type="Proteomes" id="UP000654471">
    <property type="component" value="Unassembled WGS sequence"/>
</dbReference>
<feature type="domain" description="MgtC-like C-terminal" evidence="1">
    <location>
        <begin position="25"/>
        <end position="100"/>
    </location>
</feature>
<accession>A0ABQ2VKV3</accession>
<dbReference type="EMBL" id="BMRP01000042">
    <property type="protein sequence ID" value="GGU93089.1"/>
    <property type="molecule type" value="Genomic_DNA"/>
</dbReference>
<sequence>MKIRFLPLTRRTTASVRPVLTHCTLQAVCDRRVEKKVRALCFRAFAETDTRLHSVHTINRDGSVDVLLQMALTPESPAAAALERLVVLLTREPQVRDLRWHLYPDHTPPNTA</sequence>
<reference evidence="3" key="1">
    <citation type="journal article" date="2019" name="Int. J. Syst. Evol. Microbiol.">
        <title>The Global Catalogue of Microorganisms (GCM) 10K type strain sequencing project: providing services to taxonomists for standard genome sequencing and annotation.</title>
        <authorList>
            <consortium name="The Broad Institute Genomics Platform"/>
            <consortium name="The Broad Institute Genome Sequencing Center for Infectious Disease"/>
            <person name="Wu L."/>
            <person name="Ma J."/>
        </authorList>
    </citation>
    <scope>NUCLEOTIDE SEQUENCE [LARGE SCALE GENOMIC DNA]</scope>
    <source>
        <strain evidence="3">JCM 3399</strain>
    </source>
</reference>
<evidence type="ECO:0000259" key="1">
    <source>
        <dbReference type="Pfam" id="PF21770"/>
    </source>
</evidence>